<proteinExistence type="inferred from homology"/>
<evidence type="ECO:0000256" key="5">
    <source>
        <dbReference type="ARBA" id="ARBA00022840"/>
    </source>
</evidence>
<dbReference type="Pfam" id="PF18376">
    <property type="entry name" value="MDD_C"/>
    <property type="match status" value="1"/>
</dbReference>
<evidence type="ECO:0000256" key="2">
    <source>
        <dbReference type="ARBA" id="ARBA00012296"/>
    </source>
</evidence>
<dbReference type="PANTHER" id="PTHR10977">
    <property type="entry name" value="DIPHOSPHOMEVALONATE DECARBOXYLASE"/>
    <property type="match status" value="1"/>
</dbReference>
<evidence type="ECO:0000259" key="9">
    <source>
        <dbReference type="Pfam" id="PF22700"/>
    </source>
</evidence>
<dbReference type="GO" id="GO:0004163">
    <property type="term" value="F:diphosphomevalonate decarboxylase activity"/>
    <property type="evidence" value="ECO:0007669"/>
    <property type="project" value="UniProtKB-EC"/>
</dbReference>
<comment type="caution">
    <text evidence="10">The sequence shown here is derived from an EMBL/GenBank/DDBJ whole genome shotgun (WGS) entry which is preliminary data.</text>
</comment>
<dbReference type="InterPro" id="IPR053859">
    <property type="entry name" value="MVD-like_N"/>
</dbReference>
<gene>
    <name evidence="10" type="primary">mvaD</name>
    <name evidence="10" type="ORF">ACFQ4L_09130</name>
</gene>
<keyword evidence="6" id="KW-0443">Lipid metabolism</keyword>
<dbReference type="InterPro" id="IPR041431">
    <property type="entry name" value="Mvd1_C"/>
</dbReference>
<feature type="domain" description="Diphosphomevalonate decarboxylase-like N-terminal" evidence="9">
    <location>
        <begin position="6"/>
        <end position="158"/>
    </location>
</feature>
<keyword evidence="5" id="KW-0067">ATP-binding</keyword>
<keyword evidence="7 10" id="KW-0456">Lyase</keyword>
<dbReference type="InterPro" id="IPR005935">
    <property type="entry name" value="Mev_decarb"/>
</dbReference>
<evidence type="ECO:0000259" key="8">
    <source>
        <dbReference type="Pfam" id="PF18376"/>
    </source>
</evidence>
<evidence type="ECO:0000256" key="6">
    <source>
        <dbReference type="ARBA" id="ARBA00023098"/>
    </source>
</evidence>
<dbReference type="SUPFAM" id="SSF54211">
    <property type="entry name" value="Ribosomal protein S5 domain 2-like"/>
    <property type="match status" value="1"/>
</dbReference>
<dbReference type="Pfam" id="PF22700">
    <property type="entry name" value="MVD-like_N"/>
    <property type="match status" value="1"/>
</dbReference>
<dbReference type="PANTHER" id="PTHR10977:SF3">
    <property type="entry name" value="DIPHOSPHOMEVALONATE DECARBOXYLASE"/>
    <property type="match status" value="1"/>
</dbReference>
<protein>
    <recommendedName>
        <fullName evidence="2">diphosphomevalonate decarboxylase</fullName>
        <ecNumber evidence="2">4.1.1.33</ecNumber>
    </recommendedName>
</protein>
<sequence>MSKARAYTNIALIKYWGKRDVAEMLPYNSSLSLTLDQFYTETSVDFVDQKEDQFFFGSEAQPVSPKVKRVLDRVRSLSGRDQAAVVKTVNHVPTSAGLASSASAFAALAVAASAAADLQLSQRELSILARHGSGSASRSIFGGFVVWHAGVDDQSSFAEPITETVDFPIAVLAILVDQGRKKVLSGAGMQASVETSPFFSAWAQTAEQAIPKMEKAIANQDIAEIGALAETNAMQMHATTLSADPPFTYFAPETLKIWEIVREIRTKGLNCYLTLDAGPNPKLICQLQDIETITNYLQNRIPDLTYTLCRPGSGAQLVAK</sequence>
<evidence type="ECO:0000256" key="1">
    <source>
        <dbReference type="ARBA" id="ARBA00008831"/>
    </source>
</evidence>
<evidence type="ECO:0000313" key="11">
    <source>
        <dbReference type="Proteomes" id="UP001597244"/>
    </source>
</evidence>
<dbReference type="SUPFAM" id="SSF55060">
    <property type="entry name" value="GHMP Kinase, C-terminal domain"/>
    <property type="match status" value="1"/>
</dbReference>
<evidence type="ECO:0000256" key="4">
    <source>
        <dbReference type="ARBA" id="ARBA00022741"/>
    </source>
</evidence>
<dbReference type="Gene3D" id="3.30.230.10">
    <property type="match status" value="1"/>
</dbReference>
<dbReference type="InterPro" id="IPR029765">
    <property type="entry name" value="Mev_diP_decarb"/>
</dbReference>
<accession>A0ABW4DR74</accession>
<dbReference type="InterPro" id="IPR036554">
    <property type="entry name" value="GHMP_kinase_C_sf"/>
</dbReference>
<reference evidence="11" key="1">
    <citation type="journal article" date="2019" name="Int. J. Syst. Evol. Microbiol.">
        <title>The Global Catalogue of Microorganisms (GCM) 10K type strain sequencing project: providing services to taxonomists for standard genome sequencing and annotation.</title>
        <authorList>
            <consortium name="The Broad Institute Genomics Platform"/>
            <consortium name="The Broad Institute Genome Sequencing Center for Infectious Disease"/>
            <person name="Wu L."/>
            <person name="Ma J."/>
        </authorList>
    </citation>
    <scope>NUCLEOTIDE SEQUENCE [LARGE SCALE GENOMIC DNA]</scope>
    <source>
        <strain evidence="11">CCM 8951</strain>
    </source>
</reference>
<dbReference type="EC" id="4.1.1.33" evidence="2"/>
<keyword evidence="3" id="KW-0444">Lipid biosynthesis</keyword>
<keyword evidence="11" id="KW-1185">Reference proteome</keyword>
<evidence type="ECO:0000313" key="10">
    <source>
        <dbReference type="EMBL" id="MFD1466223.1"/>
    </source>
</evidence>
<dbReference type="RefSeq" id="WP_125578018.1">
    <property type="nucleotide sequence ID" value="NZ_JBHTOF010000098.1"/>
</dbReference>
<feature type="domain" description="Mvd1 C-terminal" evidence="8">
    <location>
        <begin position="171"/>
        <end position="303"/>
    </location>
</feature>
<evidence type="ECO:0000256" key="7">
    <source>
        <dbReference type="ARBA" id="ARBA00023239"/>
    </source>
</evidence>
<comment type="similarity">
    <text evidence="1">Belongs to the diphosphomevalonate decarboxylase family.</text>
</comment>
<dbReference type="NCBIfam" id="TIGR01240">
    <property type="entry name" value="mevDPdecarb"/>
    <property type="match status" value="1"/>
</dbReference>
<name>A0ABW4DR74_9LACO</name>
<evidence type="ECO:0000256" key="3">
    <source>
        <dbReference type="ARBA" id="ARBA00022516"/>
    </source>
</evidence>
<dbReference type="InterPro" id="IPR020568">
    <property type="entry name" value="Ribosomal_Su5_D2-typ_SF"/>
</dbReference>
<dbReference type="InterPro" id="IPR014721">
    <property type="entry name" value="Ribsml_uS5_D2-typ_fold_subgr"/>
</dbReference>
<dbReference type="Gene3D" id="3.30.70.890">
    <property type="entry name" value="GHMP kinase, C-terminal domain"/>
    <property type="match status" value="1"/>
</dbReference>
<dbReference type="PIRSF" id="PIRSF015950">
    <property type="entry name" value="Mev_P_decrbx"/>
    <property type="match status" value="1"/>
</dbReference>
<organism evidence="10 11">
    <name type="scientific">Lapidilactobacillus mulanensis</name>
    <dbReference type="NCBI Taxonomy" id="2485999"/>
    <lineage>
        <taxon>Bacteria</taxon>
        <taxon>Bacillati</taxon>
        <taxon>Bacillota</taxon>
        <taxon>Bacilli</taxon>
        <taxon>Lactobacillales</taxon>
        <taxon>Lactobacillaceae</taxon>
        <taxon>Lapidilactobacillus</taxon>
    </lineage>
</organism>
<dbReference type="EMBL" id="JBHTOF010000098">
    <property type="protein sequence ID" value="MFD1466223.1"/>
    <property type="molecule type" value="Genomic_DNA"/>
</dbReference>
<dbReference type="Proteomes" id="UP001597244">
    <property type="component" value="Unassembled WGS sequence"/>
</dbReference>
<keyword evidence="4" id="KW-0547">Nucleotide-binding</keyword>